<evidence type="ECO:0000313" key="3">
    <source>
        <dbReference type="Proteomes" id="UP000054270"/>
    </source>
</evidence>
<proteinExistence type="predicted"/>
<dbReference type="AlphaFoldDB" id="A0A0D2MND1"/>
<sequence length="172" mass="19253">SAMDSFTIDPLLAYSQHSADATPVPGQFRWDLRQSSENARRTNPDEDITFADLARPATQPPLGSLDITCGIFPGEWPIKIRRPEGITVSDVLEGIRTALLQRISHTEYTAYPENQKQRIADVFNSRWLAAPDPTACRQNGVLRLDCLLYHTMFAGLSVSPDNPRSCILTLRR</sequence>
<dbReference type="OMA" id="ISHTEYT"/>
<dbReference type="EMBL" id="KN817531">
    <property type="protein sequence ID" value="KJA25448.1"/>
    <property type="molecule type" value="Genomic_DNA"/>
</dbReference>
<gene>
    <name evidence="2" type="ORF">HYPSUDRAFT_113147</name>
</gene>
<feature type="domain" description="DUF6699" evidence="1">
    <location>
        <begin position="29"/>
        <end position="161"/>
    </location>
</feature>
<feature type="non-terminal residue" evidence="2">
    <location>
        <position position="1"/>
    </location>
</feature>
<accession>A0A0D2MND1</accession>
<dbReference type="Proteomes" id="UP000054270">
    <property type="component" value="Unassembled WGS sequence"/>
</dbReference>
<dbReference type="OrthoDB" id="3144234at2759"/>
<dbReference type="InterPro" id="IPR046522">
    <property type="entry name" value="DUF6699"/>
</dbReference>
<reference evidence="3" key="1">
    <citation type="submission" date="2014-04" db="EMBL/GenBank/DDBJ databases">
        <title>Evolutionary Origins and Diversification of the Mycorrhizal Mutualists.</title>
        <authorList>
            <consortium name="DOE Joint Genome Institute"/>
            <consortium name="Mycorrhizal Genomics Consortium"/>
            <person name="Kohler A."/>
            <person name="Kuo A."/>
            <person name="Nagy L.G."/>
            <person name="Floudas D."/>
            <person name="Copeland A."/>
            <person name="Barry K.W."/>
            <person name="Cichocki N."/>
            <person name="Veneault-Fourrey C."/>
            <person name="LaButti K."/>
            <person name="Lindquist E.A."/>
            <person name="Lipzen A."/>
            <person name="Lundell T."/>
            <person name="Morin E."/>
            <person name="Murat C."/>
            <person name="Riley R."/>
            <person name="Ohm R."/>
            <person name="Sun H."/>
            <person name="Tunlid A."/>
            <person name="Henrissat B."/>
            <person name="Grigoriev I.V."/>
            <person name="Hibbett D.S."/>
            <person name="Martin F."/>
        </authorList>
    </citation>
    <scope>NUCLEOTIDE SEQUENCE [LARGE SCALE GENOMIC DNA]</scope>
    <source>
        <strain evidence="3">FD-334 SS-4</strain>
    </source>
</reference>
<keyword evidence="3" id="KW-1185">Reference proteome</keyword>
<evidence type="ECO:0000313" key="2">
    <source>
        <dbReference type="EMBL" id="KJA25448.1"/>
    </source>
</evidence>
<organism evidence="2 3">
    <name type="scientific">Hypholoma sublateritium (strain FD-334 SS-4)</name>
    <dbReference type="NCBI Taxonomy" id="945553"/>
    <lineage>
        <taxon>Eukaryota</taxon>
        <taxon>Fungi</taxon>
        <taxon>Dikarya</taxon>
        <taxon>Basidiomycota</taxon>
        <taxon>Agaricomycotina</taxon>
        <taxon>Agaricomycetes</taxon>
        <taxon>Agaricomycetidae</taxon>
        <taxon>Agaricales</taxon>
        <taxon>Agaricineae</taxon>
        <taxon>Strophariaceae</taxon>
        <taxon>Hypholoma</taxon>
    </lineage>
</organism>
<protein>
    <recommendedName>
        <fullName evidence="1">DUF6699 domain-containing protein</fullName>
    </recommendedName>
</protein>
<evidence type="ECO:0000259" key="1">
    <source>
        <dbReference type="Pfam" id="PF20415"/>
    </source>
</evidence>
<dbReference type="STRING" id="945553.A0A0D2MND1"/>
<dbReference type="Pfam" id="PF20415">
    <property type="entry name" value="DUF6699"/>
    <property type="match status" value="1"/>
</dbReference>
<feature type="non-terminal residue" evidence="2">
    <location>
        <position position="172"/>
    </location>
</feature>
<name>A0A0D2MND1_HYPSF</name>